<dbReference type="Gene3D" id="3.10.129.10">
    <property type="entry name" value="Hotdog Thioesterase"/>
    <property type="match status" value="1"/>
</dbReference>
<dbReference type="CDD" id="cd03448">
    <property type="entry name" value="HDE_HSD"/>
    <property type="match status" value="1"/>
</dbReference>
<evidence type="ECO:0000313" key="8">
    <source>
        <dbReference type="EMBL" id="CAB5017661.1"/>
    </source>
</evidence>
<gene>
    <name evidence="5" type="ORF">UFOPK2656_00418</name>
    <name evidence="6" type="ORF">UFOPK3267_01661</name>
    <name evidence="7" type="ORF">UFOPK3651_00186</name>
    <name evidence="8" type="ORF">UFOPK3931_03170</name>
    <name evidence="4" type="ORF">UFOPK4189_00415</name>
</gene>
<protein>
    <submittedName>
        <fullName evidence="8">Unannotated protein</fullName>
    </submittedName>
</protein>
<accession>A0A6J7QKT6</accession>
<dbReference type="GO" id="GO:0044594">
    <property type="term" value="F:17-beta-hydroxysteroid dehydrogenase (NAD+) activity"/>
    <property type="evidence" value="ECO:0007669"/>
    <property type="project" value="TreeGrafter"/>
</dbReference>
<dbReference type="InterPro" id="IPR002539">
    <property type="entry name" value="MaoC-like_dom"/>
</dbReference>
<evidence type="ECO:0000313" key="6">
    <source>
        <dbReference type="EMBL" id="CAB4851693.1"/>
    </source>
</evidence>
<evidence type="ECO:0000313" key="4">
    <source>
        <dbReference type="EMBL" id="CAB4362635.1"/>
    </source>
</evidence>
<dbReference type="Pfam" id="PF22622">
    <property type="entry name" value="MFE-2_hydrat-2_N"/>
    <property type="match status" value="1"/>
</dbReference>
<dbReference type="EMBL" id="CAFBMT010000001">
    <property type="protein sequence ID" value="CAB4911027.1"/>
    <property type="molecule type" value="Genomic_DNA"/>
</dbReference>
<name>A0A6J7QKT6_9ZZZZ</name>
<evidence type="ECO:0000256" key="1">
    <source>
        <dbReference type="SAM" id="MobiDB-lite"/>
    </source>
</evidence>
<dbReference type="PANTHER" id="PTHR13078:SF56">
    <property type="entry name" value="PEROXISOMAL MULTIFUNCTIONAL ENZYME TYPE 2"/>
    <property type="match status" value="1"/>
</dbReference>
<dbReference type="AlphaFoldDB" id="A0A6J7QKT6"/>
<feature type="domain" description="Peroxisomal multifunctional enzyme type 2-like N-terminal" evidence="3">
    <location>
        <begin position="19"/>
        <end position="145"/>
    </location>
</feature>
<dbReference type="GO" id="GO:0004300">
    <property type="term" value="F:enoyl-CoA hydratase activity"/>
    <property type="evidence" value="ECO:0007669"/>
    <property type="project" value="TreeGrafter"/>
</dbReference>
<feature type="domain" description="MaoC-like" evidence="2">
    <location>
        <begin position="162"/>
        <end position="269"/>
    </location>
</feature>
<feature type="region of interest" description="Disordered" evidence="1">
    <location>
        <begin position="145"/>
        <end position="176"/>
    </location>
</feature>
<dbReference type="GO" id="GO:0003857">
    <property type="term" value="F:(3S)-3-hydroxyacyl-CoA dehydrogenase (NAD+) activity"/>
    <property type="evidence" value="ECO:0007669"/>
    <property type="project" value="TreeGrafter"/>
</dbReference>
<evidence type="ECO:0000259" key="3">
    <source>
        <dbReference type="Pfam" id="PF22622"/>
    </source>
</evidence>
<dbReference type="InterPro" id="IPR054357">
    <property type="entry name" value="MFE-2_N"/>
</dbReference>
<dbReference type="InterPro" id="IPR029069">
    <property type="entry name" value="HotDog_dom_sf"/>
</dbReference>
<proteinExistence type="predicted"/>
<evidence type="ECO:0000313" key="7">
    <source>
        <dbReference type="EMBL" id="CAB4911027.1"/>
    </source>
</evidence>
<dbReference type="PANTHER" id="PTHR13078">
    <property type="entry name" value="PEROXISOMAL MULTIFUNCTIONAL ENZYME TYPE 2-RELATED"/>
    <property type="match status" value="1"/>
</dbReference>
<reference evidence="8" key="1">
    <citation type="submission" date="2020-05" db="EMBL/GenBank/DDBJ databases">
        <authorList>
            <person name="Chiriac C."/>
            <person name="Salcher M."/>
            <person name="Ghai R."/>
            <person name="Kavagutti S V."/>
        </authorList>
    </citation>
    <scope>NUCLEOTIDE SEQUENCE</scope>
</reference>
<evidence type="ECO:0000313" key="5">
    <source>
        <dbReference type="EMBL" id="CAB4707078.1"/>
    </source>
</evidence>
<sequence length="284" mass="30434">MPLNPEAVGLAGEVRTTHWNSKDCLLYAVGIGAGQDDLTFTTENSIDIAQQVYPTFAVVAGVDNMSAGSRVFEHIGDFNPAMLVHGSQSITLHGPIPVSANVTSQDRVVAMYDKGKAAVVVVENEVRTQDGALLWTTRSSAFIRGEGGWGGDRGPSGVQNEPPADTAPDHERTYQTSPDQAFVYRLSGDRNPLHTDPKFAAMGGFERPILHGLCTYGFTGRALVADLCGNDASKFHHIEGRFSSPVMPGEALTVRMWRTAPGEAVFTTSAGDRVVIDQGLVKFS</sequence>
<evidence type="ECO:0000259" key="2">
    <source>
        <dbReference type="Pfam" id="PF01575"/>
    </source>
</evidence>
<dbReference type="GO" id="GO:0006635">
    <property type="term" value="P:fatty acid beta-oxidation"/>
    <property type="evidence" value="ECO:0007669"/>
    <property type="project" value="TreeGrafter"/>
</dbReference>
<feature type="compositionally biased region" description="Gly residues" evidence="1">
    <location>
        <begin position="145"/>
        <end position="154"/>
    </location>
</feature>
<dbReference type="EMBL" id="CAESGF010000002">
    <property type="protein sequence ID" value="CAB4362635.1"/>
    <property type="molecule type" value="Genomic_DNA"/>
</dbReference>
<dbReference type="EMBL" id="CAFBIY010000091">
    <property type="protein sequence ID" value="CAB4851693.1"/>
    <property type="molecule type" value="Genomic_DNA"/>
</dbReference>
<dbReference type="EMBL" id="CAFBOL010000144">
    <property type="protein sequence ID" value="CAB5017661.1"/>
    <property type="molecule type" value="Genomic_DNA"/>
</dbReference>
<dbReference type="Pfam" id="PF01575">
    <property type="entry name" value="MaoC_dehydratas"/>
    <property type="match status" value="1"/>
</dbReference>
<dbReference type="SUPFAM" id="SSF54637">
    <property type="entry name" value="Thioesterase/thiol ester dehydrase-isomerase"/>
    <property type="match status" value="2"/>
</dbReference>
<dbReference type="EMBL" id="CAEZYF010000002">
    <property type="protein sequence ID" value="CAB4707078.1"/>
    <property type="molecule type" value="Genomic_DNA"/>
</dbReference>
<organism evidence="8">
    <name type="scientific">freshwater metagenome</name>
    <dbReference type="NCBI Taxonomy" id="449393"/>
    <lineage>
        <taxon>unclassified sequences</taxon>
        <taxon>metagenomes</taxon>
        <taxon>ecological metagenomes</taxon>
    </lineage>
</organism>